<reference evidence="2 3" key="1">
    <citation type="submission" date="2021-03" db="EMBL/GenBank/DDBJ databases">
        <title>Complete Genome Sequences of Two Lysobacter Strains Isolated from Sea Water (Lysobacter caseinilyticus) and Soil (Lysobacter helvus) in South Korea.</title>
        <authorList>
            <person name="Watanabe Y."/>
            <person name="Arakawa K."/>
        </authorList>
    </citation>
    <scope>NUCLEOTIDE SEQUENCE [LARGE SCALE GENOMIC DNA]</scope>
    <source>
        <strain evidence="2 3">KVB24</strain>
    </source>
</reference>
<evidence type="ECO:0000313" key="2">
    <source>
        <dbReference type="EMBL" id="BCT92508.1"/>
    </source>
</evidence>
<organism evidence="2 3">
    <name type="scientific">Noviluteimonas caseinilytica</name>
    <dbReference type="NCBI Taxonomy" id="2675101"/>
    <lineage>
        <taxon>Bacteria</taxon>
        <taxon>Pseudomonadati</taxon>
        <taxon>Pseudomonadota</taxon>
        <taxon>Gammaproteobacteria</taxon>
        <taxon>Lysobacterales</taxon>
        <taxon>Lysobacteraceae</taxon>
        <taxon>Noviluteimonas</taxon>
    </lineage>
</organism>
<evidence type="ECO:0000313" key="3">
    <source>
        <dbReference type="Proteomes" id="UP000681317"/>
    </source>
</evidence>
<feature type="domain" description="DUF1570" evidence="1">
    <location>
        <begin position="138"/>
        <end position="245"/>
    </location>
</feature>
<dbReference type="InterPro" id="IPR011464">
    <property type="entry name" value="DUF1570"/>
</dbReference>
<accession>A0ABN6FS75</accession>
<keyword evidence="3" id="KW-1185">Reference proteome</keyword>
<dbReference type="EMBL" id="AP024545">
    <property type="protein sequence ID" value="BCT92508.1"/>
    <property type="molecule type" value="Genomic_DNA"/>
</dbReference>
<dbReference type="Proteomes" id="UP000681317">
    <property type="component" value="Chromosome"/>
</dbReference>
<gene>
    <name evidence="2" type="ORF">LYSCAS_15320</name>
</gene>
<sequence>MRMKPPWLLLIAMVALVAAVHGWMLDRPGKAAVPVVQKHAPRDGQVIETTHYLVRSNATMEQTRATGEAVEKLHAAYLAQFAHLPHTTPPAKLQLVLYGTRSEFKAWNSAIPWAEARYVPPECRAYVADGANPYHWMLHEAAHQLAQEVMHFQRAKWIDEGLAGYFGASRIDATGLHPGDADRNAYPIWWLPQLRFSGNLASDVQTGRVIPLKALIDGSGPPIASYVNLYYVEWWSLVHFLLHHDGGKYAPGFERLLQHGASVADFEREIGPLWAVQVEWYAYLLAQQEALRTPALVAR</sequence>
<protein>
    <recommendedName>
        <fullName evidence="1">DUF1570 domain-containing protein</fullName>
    </recommendedName>
</protein>
<proteinExistence type="predicted"/>
<name>A0ABN6FS75_9GAMM</name>
<dbReference type="Pfam" id="PF07607">
    <property type="entry name" value="DUF1570"/>
    <property type="match status" value="1"/>
</dbReference>
<evidence type="ECO:0000259" key="1">
    <source>
        <dbReference type="Pfam" id="PF07607"/>
    </source>
</evidence>